<dbReference type="InterPro" id="IPR001734">
    <property type="entry name" value="Na/solute_symporter"/>
</dbReference>
<evidence type="ECO:0000256" key="4">
    <source>
        <dbReference type="ARBA" id="ARBA00022989"/>
    </source>
</evidence>
<keyword evidence="4 7" id="KW-1133">Transmembrane helix</keyword>
<dbReference type="VEuPathDB" id="VectorBase:HLOH_048578"/>
<comment type="similarity">
    <text evidence="2 6">Belongs to the sodium:solute symporter (SSF) (TC 2.A.21) family.</text>
</comment>
<keyword evidence="5 7" id="KW-0472">Membrane</keyword>
<keyword evidence="3 7" id="KW-0812">Transmembrane</keyword>
<comment type="caution">
    <text evidence="8">The sequence shown here is derived from an EMBL/GenBank/DDBJ whole genome shotgun (WGS) entry which is preliminary data.</text>
</comment>
<proteinExistence type="inferred from homology"/>
<dbReference type="EMBL" id="JABSTR010000008">
    <property type="protein sequence ID" value="KAH9378476.1"/>
    <property type="molecule type" value="Genomic_DNA"/>
</dbReference>
<dbReference type="OrthoDB" id="6132759at2759"/>
<evidence type="ECO:0000256" key="6">
    <source>
        <dbReference type="RuleBase" id="RU362091"/>
    </source>
</evidence>
<keyword evidence="9" id="KW-1185">Reference proteome</keyword>
<dbReference type="Proteomes" id="UP000821853">
    <property type="component" value="Unassembled WGS sequence"/>
</dbReference>
<dbReference type="PANTHER" id="PTHR11819:SF195">
    <property type="entry name" value="SODIUM_GLUCOSE COTRANSPORTER 4"/>
    <property type="match status" value="1"/>
</dbReference>
<dbReference type="Gene3D" id="1.20.1730.10">
    <property type="entry name" value="Sodium/glucose cotransporter"/>
    <property type="match status" value="1"/>
</dbReference>
<organism evidence="8 9">
    <name type="scientific">Haemaphysalis longicornis</name>
    <name type="common">Bush tick</name>
    <dbReference type="NCBI Taxonomy" id="44386"/>
    <lineage>
        <taxon>Eukaryota</taxon>
        <taxon>Metazoa</taxon>
        <taxon>Ecdysozoa</taxon>
        <taxon>Arthropoda</taxon>
        <taxon>Chelicerata</taxon>
        <taxon>Arachnida</taxon>
        <taxon>Acari</taxon>
        <taxon>Parasitiformes</taxon>
        <taxon>Ixodida</taxon>
        <taxon>Ixodoidea</taxon>
        <taxon>Ixodidae</taxon>
        <taxon>Haemaphysalinae</taxon>
        <taxon>Haemaphysalis</taxon>
    </lineage>
</organism>
<evidence type="ECO:0000256" key="2">
    <source>
        <dbReference type="ARBA" id="ARBA00006434"/>
    </source>
</evidence>
<gene>
    <name evidence="8" type="ORF">HPB48_005685</name>
</gene>
<dbReference type="PANTHER" id="PTHR11819">
    <property type="entry name" value="SOLUTE CARRIER FAMILY 5"/>
    <property type="match status" value="1"/>
</dbReference>
<accession>A0A9J6GW55</accession>
<evidence type="ECO:0000256" key="3">
    <source>
        <dbReference type="ARBA" id="ARBA00022692"/>
    </source>
</evidence>
<evidence type="ECO:0000256" key="7">
    <source>
        <dbReference type="SAM" id="Phobius"/>
    </source>
</evidence>
<reference evidence="8 9" key="1">
    <citation type="journal article" date="2020" name="Cell">
        <title>Large-Scale Comparative Analyses of Tick Genomes Elucidate Their Genetic Diversity and Vector Capacities.</title>
        <authorList>
            <consortium name="Tick Genome and Microbiome Consortium (TIGMIC)"/>
            <person name="Jia N."/>
            <person name="Wang J."/>
            <person name="Shi W."/>
            <person name="Du L."/>
            <person name="Sun Y."/>
            <person name="Zhan W."/>
            <person name="Jiang J.F."/>
            <person name="Wang Q."/>
            <person name="Zhang B."/>
            <person name="Ji P."/>
            <person name="Bell-Sakyi L."/>
            <person name="Cui X.M."/>
            <person name="Yuan T.T."/>
            <person name="Jiang B.G."/>
            <person name="Yang W.F."/>
            <person name="Lam T.T."/>
            <person name="Chang Q.C."/>
            <person name="Ding S.J."/>
            <person name="Wang X.J."/>
            <person name="Zhu J.G."/>
            <person name="Ruan X.D."/>
            <person name="Zhao L."/>
            <person name="Wei J.T."/>
            <person name="Ye R.Z."/>
            <person name="Que T.C."/>
            <person name="Du C.H."/>
            <person name="Zhou Y.H."/>
            <person name="Cheng J.X."/>
            <person name="Dai P.F."/>
            <person name="Guo W.B."/>
            <person name="Han X.H."/>
            <person name="Huang E.J."/>
            <person name="Li L.F."/>
            <person name="Wei W."/>
            <person name="Gao Y.C."/>
            <person name="Liu J.Z."/>
            <person name="Shao H.Z."/>
            <person name="Wang X."/>
            <person name="Wang C.C."/>
            <person name="Yang T.C."/>
            <person name="Huo Q.B."/>
            <person name="Li W."/>
            <person name="Chen H.Y."/>
            <person name="Chen S.E."/>
            <person name="Zhou L.G."/>
            <person name="Ni X.B."/>
            <person name="Tian J.H."/>
            <person name="Sheng Y."/>
            <person name="Liu T."/>
            <person name="Pan Y.S."/>
            <person name="Xia L.Y."/>
            <person name="Li J."/>
            <person name="Zhao F."/>
            <person name="Cao W.C."/>
        </authorList>
    </citation>
    <scope>NUCLEOTIDE SEQUENCE [LARGE SCALE GENOMIC DNA]</scope>
    <source>
        <strain evidence="8">HaeL-2018</strain>
    </source>
</reference>
<evidence type="ECO:0000313" key="8">
    <source>
        <dbReference type="EMBL" id="KAH9378476.1"/>
    </source>
</evidence>
<dbReference type="Pfam" id="PF00474">
    <property type="entry name" value="SSF"/>
    <property type="match status" value="1"/>
</dbReference>
<comment type="subcellular location">
    <subcellularLocation>
        <location evidence="1">Membrane</location>
        <topology evidence="1">Multi-pass membrane protein</topology>
    </subcellularLocation>
</comment>
<feature type="transmembrane region" description="Helical" evidence="7">
    <location>
        <begin position="79"/>
        <end position="96"/>
    </location>
</feature>
<protein>
    <submittedName>
        <fullName evidence="8">Uncharacterized protein</fullName>
    </submittedName>
</protein>
<evidence type="ECO:0000256" key="1">
    <source>
        <dbReference type="ARBA" id="ARBA00004141"/>
    </source>
</evidence>
<feature type="transmembrane region" description="Helical" evidence="7">
    <location>
        <begin position="108"/>
        <end position="131"/>
    </location>
</feature>
<name>A0A9J6GW55_HAELO</name>
<dbReference type="AlphaFoldDB" id="A0A9J6GW55"/>
<dbReference type="GO" id="GO:0005412">
    <property type="term" value="F:D-glucose:sodium symporter activity"/>
    <property type="evidence" value="ECO:0007669"/>
    <property type="project" value="TreeGrafter"/>
</dbReference>
<dbReference type="InterPro" id="IPR038377">
    <property type="entry name" value="Na/Glc_symporter_sf"/>
</dbReference>
<evidence type="ECO:0000313" key="9">
    <source>
        <dbReference type="Proteomes" id="UP000821853"/>
    </source>
</evidence>
<sequence>MLDTRTQHLLLARFDRRLDEALKESDVVKVFRFVDDLFLWCTSRVDDQAAQVGTDIWDICFGSWIVFTLTKEIPEEGRLRCFVVALVAVSIVWIPVIEASSGSQLFDYIQSVSSFLAPPVCAVYVLAIAWARTNEQSIDNFLGRE</sequence>
<evidence type="ECO:0000256" key="5">
    <source>
        <dbReference type="ARBA" id="ARBA00023136"/>
    </source>
</evidence>
<dbReference type="GO" id="GO:0005886">
    <property type="term" value="C:plasma membrane"/>
    <property type="evidence" value="ECO:0007669"/>
    <property type="project" value="TreeGrafter"/>
</dbReference>